<dbReference type="Proteomes" id="UP001597083">
    <property type="component" value="Unassembled WGS sequence"/>
</dbReference>
<evidence type="ECO:0000313" key="3">
    <source>
        <dbReference type="Proteomes" id="UP001597083"/>
    </source>
</evidence>
<proteinExistence type="predicted"/>
<dbReference type="InterPro" id="IPR036271">
    <property type="entry name" value="Tet_transcr_reg_TetR-rel_C_sf"/>
</dbReference>
<gene>
    <name evidence="2" type="ORF">ACFQ07_26790</name>
</gene>
<comment type="caution">
    <text evidence="2">The sequence shown here is derived from an EMBL/GenBank/DDBJ whole genome shotgun (WGS) entry which is preliminary data.</text>
</comment>
<feature type="non-terminal residue" evidence="2">
    <location>
        <position position="1"/>
    </location>
</feature>
<evidence type="ECO:0000313" key="2">
    <source>
        <dbReference type="EMBL" id="MFD0855878.1"/>
    </source>
</evidence>
<dbReference type="EMBL" id="JBHTIR010003836">
    <property type="protein sequence ID" value="MFD0855878.1"/>
    <property type="molecule type" value="Genomic_DNA"/>
</dbReference>
<reference evidence="3" key="1">
    <citation type="journal article" date="2019" name="Int. J. Syst. Evol. Microbiol.">
        <title>The Global Catalogue of Microorganisms (GCM) 10K type strain sequencing project: providing services to taxonomists for standard genome sequencing and annotation.</title>
        <authorList>
            <consortium name="The Broad Institute Genomics Platform"/>
            <consortium name="The Broad Institute Genome Sequencing Center for Infectious Disease"/>
            <person name="Wu L."/>
            <person name="Ma J."/>
        </authorList>
    </citation>
    <scope>NUCLEOTIDE SEQUENCE [LARGE SCALE GENOMIC DNA]</scope>
    <source>
        <strain evidence="3">JCM 31696</strain>
    </source>
</reference>
<keyword evidence="3" id="KW-1185">Reference proteome</keyword>
<feature type="region of interest" description="Disordered" evidence="1">
    <location>
        <begin position="106"/>
        <end position="142"/>
    </location>
</feature>
<organism evidence="2 3">
    <name type="scientific">Actinomadura adrarensis</name>
    <dbReference type="NCBI Taxonomy" id="1819600"/>
    <lineage>
        <taxon>Bacteria</taxon>
        <taxon>Bacillati</taxon>
        <taxon>Actinomycetota</taxon>
        <taxon>Actinomycetes</taxon>
        <taxon>Streptosporangiales</taxon>
        <taxon>Thermomonosporaceae</taxon>
        <taxon>Actinomadura</taxon>
    </lineage>
</organism>
<evidence type="ECO:0000256" key="1">
    <source>
        <dbReference type="SAM" id="MobiDB-lite"/>
    </source>
</evidence>
<name>A0ABW3CNC5_9ACTN</name>
<dbReference type="Gene3D" id="1.10.357.10">
    <property type="entry name" value="Tetracycline Repressor, domain 2"/>
    <property type="match status" value="1"/>
</dbReference>
<accession>A0ABW3CNC5</accession>
<feature type="compositionally biased region" description="Low complexity" evidence="1">
    <location>
        <begin position="108"/>
        <end position="122"/>
    </location>
</feature>
<protein>
    <submittedName>
        <fullName evidence="2">TetR/AcrR family transcriptional regulator</fullName>
    </submittedName>
</protein>
<dbReference type="SUPFAM" id="SSF48498">
    <property type="entry name" value="Tetracyclin repressor-like, C-terminal domain"/>
    <property type="match status" value="1"/>
</dbReference>
<sequence length="142" mass="15463">AGALDLFWDTIRQPPALALMELALAGRTDEDLRVLSAGLNERVIEIVKEVFQDLFPESLPDEQVDTLIRAMFALMVGLSLQNSLDDDARGNQAKVLEELKNLARLLVPDTADTPGTGTPQAADSENTAPTRTTPPTPRERAQ</sequence>